<gene>
    <name evidence="1" type="ORF">M413DRAFT_125504</name>
</gene>
<dbReference type="AlphaFoldDB" id="A0A0C2YPC8"/>
<name>A0A0C2YPC8_HEBCY</name>
<keyword evidence="2" id="KW-1185">Reference proteome</keyword>
<evidence type="ECO:0000313" key="2">
    <source>
        <dbReference type="Proteomes" id="UP000053424"/>
    </source>
</evidence>
<dbReference type="Proteomes" id="UP000053424">
    <property type="component" value="Unassembled WGS sequence"/>
</dbReference>
<accession>A0A0C2YPC8</accession>
<organism evidence="1 2">
    <name type="scientific">Hebeloma cylindrosporum</name>
    <dbReference type="NCBI Taxonomy" id="76867"/>
    <lineage>
        <taxon>Eukaryota</taxon>
        <taxon>Fungi</taxon>
        <taxon>Dikarya</taxon>
        <taxon>Basidiomycota</taxon>
        <taxon>Agaricomycotina</taxon>
        <taxon>Agaricomycetes</taxon>
        <taxon>Agaricomycetidae</taxon>
        <taxon>Agaricales</taxon>
        <taxon>Agaricineae</taxon>
        <taxon>Hymenogastraceae</taxon>
        <taxon>Hebeloma</taxon>
    </lineage>
</organism>
<evidence type="ECO:0000313" key="1">
    <source>
        <dbReference type="EMBL" id="KIM42907.1"/>
    </source>
</evidence>
<proteinExistence type="predicted"/>
<dbReference type="HOGENOM" id="CLU_2210368_0_0_1"/>
<protein>
    <submittedName>
        <fullName evidence="1">Uncharacterized protein</fullName>
    </submittedName>
</protein>
<dbReference type="EMBL" id="KN831777">
    <property type="protein sequence ID" value="KIM42907.1"/>
    <property type="molecule type" value="Genomic_DNA"/>
</dbReference>
<reference evidence="2" key="2">
    <citation type="submission" date="2015-01" db="EMBL/GenBank/DDBJ databases">
        <title>Evolutionary Origins and Diversification of the Mycorrhizal Mutualists.</title>
        <authorList>
            <consortium name="DOE Joint Genome Institute"/>
            <consortium name="Mycorrhizal Genomics Consortium"/>
            <person name="Kohler A."/>
            <person name="Kuo A."/>
            <person name="Nagy L.G."/>
            <person name="Floudas D."/>
            <person name="Copeland A."/>
            <person name="Barry K.W."/>
            <person name="Cichocki N."/>
            <person name="Veneault-Fourrey C."/>
            <person name="LaButti K."/>
            <person name="Lindquist E.A."/>
            <person name="Lipzen A."/>
            <person name="Lundell T."/>
            <person name="Morin E."/>
            <person name="Murat C."/>
            <person name="Riley R."/>
            <person name="Ohm R."/>
            <person name="Sun H."/>
            <person name="Tunlid A."/>
            <person name="Henrissat B."/>
            <person name="Grigoriev I.V."/>
            <person name="Hibbett D.S."/>
            <person name="Martin F."/>
        </authorList>
    </citation>
    <scope>NUCLEOTIDE SEQUENCE [LARGE SCALE GENOMIC DNA]</scope>
    <source>
        <strain evidence="2">h7</strain>
    </source>
</reference>
<reference evidence="1 2" key="1">
    <citation type="submission" date="2014-04" db="EMBL/GenBank/DDBJ databases">
        <authorList>
            <consortium name="DOE Joint Genome Institute"/>
            <person name="Kuo A."/>
            <person name="Gay G."/>
            <person name="Dore J."/>
            <person name="Kohler A."/>
            <person name="Nagy L.G."/>
            <person name="Floudas D."/>
            <person name="Copeland A."/>
            <person name="Barry K.W."/>
            <person name="Cichocki N."/>
            <person name="Veneault-Fourrey C."/>
            <person name="LaButti K."/>
            <person name="Lindquist E.A."/>
            <person name="Lipzen A."/>
            <person name="Lundell T."/>
            <person name="Morin E."/>
            <person name="Murat C."/>
            <person name="Sun H."/>
            <person name="Tunlid A."/>
            <person name="Henrissat B."/>
            <person name="Grigoriev I.V."/>
            <person name="Hibbett D.S."/>
            <person name="Martin F."/>
            <person name="Nordberg H.P."/>
            <person name="Cantor M.N."/>
            <person name="Hua S.X."/>
        </authorList>
    </citation>
    <scope>NUCLEOTIDE SEQUENCE [LARGE SCALE GENOMIC DNA]</scope>
    <source>
        <strain evidence="2">h7</strain>
    </source>
</reference>
<sequence>MMFWHRTETALYFVYGLEFTDANAPNALTSSIQNRGDDPRILSLPILSLCLALHQPISASGHFIAHTYNSDSTSIMHTQNLHPLLPILTDEELNVPLITGMGKQPSG</sequence>